<reference evidence="1 2" key="1">
    <citation type="journal article" date="2010" name="Genome Biol. Evol.">
        <title>The sequence of a 1.8-mb bacterial linear plasmid reveals a rich evolutionary reservoir of secondary metabolic pathways.</title>
        <authorList>
            <person name="Medema M.H."/>
            <person name="Trefzer A."/>
            <person name="Kovalchuk A."/>
            <person name="van den Berg M."/>
            <person name="Mueller U."/>
            <person name="Heijne W."/>
            <person name="Wu L."/>
            <person name="Alam M.T."/>
            <person name="Ronning C.M."/>
            <person name="Nierman W.C."/>
            <person name="Bovenberg R.A.L."/>
            <person name="Breitling R."/>
            <person name="Takano E."/>
        </authorList>
    </citation>
    <scope>NUCLEOTIDE SEQUENCE [LARGE SCALE GENOMIC DNA]</scope>
    <source>
        <strain evidence="2">ATCC 27064 / DSM 738 / JCM 4710 / NBRC 13307 / NCIMB 12785 / NRRL 3585 / VKM Ac-602</strain>
        <plasmid evidence="1">pSCL4</plasmid>
    </source>
</reference>
<organism evidence="1 2">
    <name type="scientific">Streptomyces clavuligerus</name>
    <dbReference type="NCBI Taxonomy" id="1901"/>
    <lineage>
        <taxon>Bacteria</taxon>
        <taxon>Bacillati</taxon>
        <taxon>Actinomycetota</taxon>
        <taxon>Actinomycetes</taxon>
        <taxon>Kitasatosporales</taxon>
        <taxon>Streptomycetaceae</taxon>
        <taxon>Streptomyces</taxon>
    </lineage>
</organism>
<dbReference type="GeneID" id="93734594"/>
<geneLocation type="plasmid" evidence="1 2">
    <name>pSCL4</name>
</geneLocation>
<dbReference type="Proteomes" id="UP000002357">
    <property type="component" value="Plasmid pSCL4"/>
</dbReference>
<dbReference type="eggNOG" id="ENOG502ZJA3">
    <property type="taxonomic scope" value="Bacteria"/>
</dbReference>
<dbReference type="RefSeq" id="WP_003952806.1">
    <property type="nucleotide sequence ID" value="NZ_CM000914.1"/>
</dbReference>
<dbReference type="OrthoDB" id="4316489at2"/>
<proteinExistence type="predicted"/>
<gene>
    <name evidence="1" type="ORF">SCLAV_p1572</name>
</gene>
<protein>
    <submittedName>
        <fullName evidence="1">Uncharacterized protein</fullName>
    </submittedName>
</protein>
<keyword evidence="2" id="KW-1185">Reference proteome</keyword>
<keyword evidence="1" id="KW-0614">Plasmid</keyword>
<evidence type="ECO:0000313" key="2">
    <source>
        <dbReference type="Proteomes" id="UP000002357"/>
    </source>
</evidence>
<sequence>MSRLRLFARKDFHVSSWFGIPVEAGVKTVPITGMRELVAAANRRGYSRKGTGLDLEGSQRFALIPYLPENSPEASWMCLVAAFPHSFTLAVAERPRCTFGRIDVSTVDFESLPSADSATRDQLLHWMMWEAYRAHQ</sequence>
<accession>B5GM50</accession>
<dbReference type="EMBL" id="CM000914">
    <property type="protein sequence ID" value="EFG05053.2"/>
    <property type="molecule type" value="Genomic_DNA"/>
</dbReference>
<name>B5GM50_STRCL</name>
<evidence type="ECO:0000313" key="1">
    <source>
        <dbReference type="EMBL" id="EFG05053.2"/>
    </source>
</evidence>
<dbReference type="AlphaFoldDB" id="B5GM50"/>